<keyword evidence="1" id="KW-0175">Coiled coil</keyword>
<dbReference type="Proteomes" id="UP000485058">
    <property type="component" value="Unassembled WGS sequence"/>
</dbReference>
<reference evidence="3 4" key="1">
    <citation type="submission" date="2020-02" db="EMBL/GenBank/DDBJ databases">
        <title>Draft genome sequence of Haematococcus lacustris strain NIES-144.</title>
        <authorList>
            <person name="Morimoto D."/>
            <person name="Nakagawa S."/>
            <person name="Yoshida T."/>
            <person name="Sawayama S."/>
        </authorList>
    </citation>
    <scope>NUCLEOTIDE SEQUENCE [LARGE SCALE GENOMIC DNA]</scope>
    <source>
        <strain evidence="3 4">NIES-144</strain>
    </source>
</reference>
<dbReference type="EMBL" id="BLLF01000388">
    <property type="protein sequence ID" value="GFH11262.1"/>
    <property type="molecule type" value="Genomic_DNA"/>
</dbReference>
<feature type="non-terminal residue" evidence="3">
    <location>
        <position position="252"/>
    </location>
</feature>
<name>A0A699Z6Z5_HAELA</name>
<evidence type="ECO:0000256" key="2">
    <source>
        <dbReference type="SAM" id="MobiDB-lite"/>
    </source>
</evidence>
<feature type="non-terminal residue" evidence="3">
    <location>
        <position position="1"/>
    </location>
</feature>
<gene>
    <name evidence="3" type="ORF">HaLaN_06735</name>
</gene>
<evidence type="ECO:0000313" key="3">
    <source>
        <dbReference type="EMBL" id="GFH11262.1"/>
    </source>
</evidence>
<evidence type="ECO:0000313" key="4">
    <source>
        <dbReference type="Proteomes" id="UP000485058"/>
    </source>
</evidence>
<feature type="coiled-coil region" evidence="1">
    <location>
        <begin position="221"/>
        <end position="248"/>
    </location>
</feature>
<feature type="region of interest" description="Disordered" evidence="2">
    <location>
        <begin position="91"/>
        <end position="175"/>
    </location>
</feature>
<protein>
    <submittedName>
        <fullName evidence="3">Uncharacterized protein</fullName>
    </submittedName>
</protein>
<dbReference type="AlphaFoldDB" id="A0A699Z6Z5"/>
<proteinExistence type="predicted"/>
<comment type="caution">
    <text evidence="3">The sequence shown here is derived from an EMBL/GenBank/DDBJ whole genome shotgun (WGS) entry which is preliminary data.</text>
</comment>
<organism evidence="3 4">
    <name type="scientific">Haematococcus lacustris</name>
    <name type="common">Green alga</name>
    <name type="synonym">Haematococcus pluvialis</name>
    <dbReference type="NCBI Taxonomy" id="44745"/>
    <lineage>
        <taxon>Eukaryota</taxon>
        <taxon>Viridiplantae</taxon>
        <taxon>Chlorophyta</taxon>
        <taxon>core chlorophytes</taxon>
        <taxon>Chlorophyceae</taxon>
        <taxon>CS clade</taxon>
        <taxon>Chlamydomonadales</taxon>
        <taxon>Haematococcaceae</taxon>
        <taxon>Haematococcus</taxon>
    </lineage>
</organism>
<accession>A0A699Z6Z5</accession>
<evidence type="ECO:0000256" key="1">
    <source>
        <dbReference type="SAM" id="Coils"/>
    </source>
</evidence>
<keyword evidence="4" id="KW-1185">Reference proteome</keyword>
<sequence length="252" mass="26324">MSLSKEVAALTRERDALLGLVLQAAAATAAHQHDAGSLVGSMPLTTPLFMPPELVAQVFAANDDYGGGGVGVAGAGSQLAALLSHESLLAPHSPSPALPRRAARNRMHGGGGGGGNLLPSLVPSQQQGSGAASVPESRVAGWRNGDLPGRRRGLPGPQSDPGPWEAPRPAFDAAPQPREVYRKLQKMEDRMVMRGQLTPLQGAAKDLAEGGVVANVRDADLLGLKRKLVMLEKERRELEARAATEVRAAQTQ</sequence>